<evidence type="ECO:0000256" key="2">
    <source>
        <dbReference type="ARBA" id="ARBA00010992"/>
    </source>
</evidence>
<evidence type="ECO:0000256" key="7">
    <source>
        <dbReference type="ARBA" id="ARBA00022989"/>
    </source>
</evidence>
<name>A0A4Q6XYQ9_9SPHI</name>
<organism evidence="12 13">
    <name type="scientific">Sphingobacterium corticibacterium</name>
    <dbReference type="NCBI Taxonomy" id="2484746"/>
    <lineage>
        <taxon>Bacteria</taxon>
        <taxon>Pseudomonadati</taxon>
        <taxon>Bacteroidota</taxon>
        <taxon>Sphingobacteriia</taxon>
        <taxon>Sphingobacteriales</taxon>
        <taxon>Sphingobacteriaceae</taxon>
        <taxon>Sphingobacterium</taxon>
    </lineage>
</organism>
<feature type="transmembrane region" description="Helical" evidence="10">
    <location>
        <begin position="139"/>
        <end position="162"/>
    </location>
</feature>
<keyword evidence="6 10" id="KW-0812">Transmembrane</keyword>
<keyword evidence="3 9" id="KW-0813">Transport</keyword>
<dbReference type="InterPro" id="IPR003663">
    <property type="entry name" value="Sugar/inositol_transpt"/>
</dbReference>
<dbReference type="AlphaFoldDB" id="A0A4Q6XYQ9"/>
<dbReference type="PROSITE" id="PS50850">
    <property type="entry name" value="MFS"/>
    <property type="match status" value="1"/>
</dbReference>
<dbReference type="PROSITE" id="PS00216">
    <property type="entry name" value="SUGAR_TRANSPORT_1"/>
    <property type="match status" value="1"/>
</dbReference>
<protein>
    <submittedName>
        <fullName evidence="12">MFS transporter</fullName>
    </submittedName>
</protein>
<feature type="transmembrane region" description="Helical" evidence="10">
    <location>
        <begin position="48"/>
        <end position="69"/>
    </location>
</feature>
<keyword evidence="7 10" id="KW-1133">Transmembrane helix</keyword>
<dbReference type="EMBL" id="SGIT01000001">
    <property type="protein sequence ID" value="RZF61967.1"/>
    <property type="molecule type" value="Genomic_DNA"/>
</dbReference>
<dbReference type="InterPro" id="IPR005829">
    <property type="entry name" value="Sugar_transporter_CS"/>
</dbReference>
<dbReference type="Proteomes" id="UP000292855">
    <property type="component" value="Unassembled WGS sequence"/>
</dbReference>
<dbReference type="GO" id="GO:0005886">
    <property type="term" value="C:plasma membrane"/>
    <property type="evidence" value="ECO:0007669"/>
    <property type="project" value="UniProtKB-SubCell"/>
</dbReference>
<dbReference type="PROSITE" id="PS00217">
    <property type="entry name" value="SUGAR_TRANSPORT_2"/>
    <property type="match status" value="1"/>
</dbReference>
<evidence type="ECO:0000256" key="4">
    <source>
        <dbReference type="ARBA" id="ARBA00022475"/>
    </source>
</evidence>
<sequence>MDSISNSKRGFAIRCALIASLGGFLFGFETAVISGAEKNIQQLWALNSFWQGFTVSSSLIGTVIGALVASIPAQKFGRKKVLIVIALAYLCSAVGCALSSNWSLFILSRFIGGLAVGMSSVVGPIYISEIAPANIRGRLTSSFQFMIVLGIFIAYLTNFLFVGMGDEAWRWMLGIMVVPSLLFFGLLQLIPESPRWLMMQGKQEKARDIFHKLGEPDTENVLRASAQSGTTKDSLFQRKHRKPILYAVILAMFNQLSGINAILYYAPRIFELAGFDQQLAYLQPVFIGGANLLFTCLAMMIIDKFGRKKLLLIGSVGMFVFLALVAHAFSQGIAGASWVLIYLIGFIAFFAFSQGAVIWVFIAEIFPNNVRSQGSSLGSSTHWIMAAAISWVFPVIAEGNPNGGFYSFLFYSIMMAVSFFFIWKFMPETKGKSLEEIQEAL</sequence>
<evidence type="ECO:0000256" key="3">
    <source>
        <dbReference type="ARBA" id="ARBA00022448"/>
    </source>
</evidence>
<dbReference type="FunFam" id="1.20.1250.20:FF:000122">
    <property type="entry name" value="D-xylose transporter XylE"/>
    <property type="match status" value="1"/>
</dbReference>
<dbReference type="OrthoDB" id="9783823at2"/>
<keyword evidence="5" id="KW-0762">Sugar transport</keyword>
<dbReference type="SUPFAM" id="SSF103473">
    <property type="entry name" value="MFS general substrate transporter"/>
    <property type="match status" value="1"/>
</dbReference>
<dbReference type="InterPro" id="IPR020846">
    <property type="entry name" value="MFS_dom"/>
</dbReference>
<evidence type="ECO:0000256" key="1">
    <source>
        <dbReference type="ARBA" id="ARBA00004651"/>
    </source>
</evidence>
<feature type="transmembrane region" description="Helical" evidence="10">
    <location>
        <begin position="374"/>
        <end position="393"/>
    </location>
</feature>
<comment type="similarity">
    <text evidence="2 9">Belongs to the major facilitator superfamily. Sugar transporter (TC 2.A.1.1) family.</text>
</comment>
<evidence type="ECO:0000259" key="11">
    <source>
        <dbReference type="PROSITE" id="PS50850"/>
    </source>
</evidence>
<evidence type="ECO:0000256" key="8">
    <source>
        <dbReference type="ARBA" id="ARBA00023136"/>
    </source>
</evidence>
<feature type="transmembrane region" description="Helical" evidence="10">
    <location>
        <begin position="244"/>
        <end position="266"/>
    </location>
</feature>
<dbReference type="GO" id="GO:0022857">
    <property type="term" value="F:transmembrane transporter activity"/>
    <property type="evidence" value="ECO:0007669"/>
    <property type="project" value="InterPro"/>
</dbReference>
<gene>
    <name evidence="12" type="ORF">EWE74_03890</name>
</gene>
<feature type="transmembrane region" description="Helical" evidence="10">
    <location>
        <begin position="278"/>
        <end position="298"/>
    </location>
</feature>
<feature type="transmembrane region" description="Helical" evidence="10">
    <location>
        <begin position="106"/>
        <end position="127"/>
    </location>
</feature>
<accession>A0A4Q6XYQ9</accession>
<evidence type="ECO:0000256" key="9">
    <source>
        <dbReference type="RuleBase" id="RU003346"/>
    </source>
</evidence>
<dbReference type="InterPro" id="IPR036259">
    <property type="entry name" value="MFS_trans_sf"/>
</dbReference>
<dbReference type="NCBIfam" id="TIGR00879">
    <property type="entry name" value="SP"/>
    <property type="match status" value="1"/>
</dbReference>
<feature type="transmembrane region" description="Helical" evidence="10">
    <location>
        <begin position="12"/>
        <end position="36"/>
    </location>
</feature>
<reference evidence="12 13" key="1">
    <citation type="submission" date="2019-02" db="EMBL/GenBank/DDBJ databases">
        <authorList>
            <person name="Li Y."/>
        </authorList>
    </citation>
    <scope>NUCLEOTIDE SEQUENCE [LARGE SCALE GENOMIC DNA]</scope>
    <source>
        <strain evidence="12 13">30C10-4-7</strain>
    </source>
</reference>
<evidence type="ECO:0000256" key="5">
    <source>
        <dbReference type="ARBA" id="ARBA00022597"/>
    </source>
</evidence>
<feature type="domain" description="Major facilitator superfamily (MFS) profile" evidence="11">
    <location>
        <begin position="15"/>
        <end position="430"/>
    </location>
</feature>
<keyword evidence="4" id="KW-1003">Cell membrane</keyword>
<comment type="caution">
    <text evidence="12">The sequence shown here is derived from an EMBL/GenBank/DDBJ whole genome shotgun (WGS) entry which is preliminary data.</text>
</comment>
<keyword evidence="8 10" id="KW-0472">Membrane</keyword>
<feature type="transmembrane region" description="Helical" evidence="10">
    <location>
        <begin position="405"/>
        <end position="423"/>
    </location>
</feature>
<evidence type="ECO:0000256" key="10">
    <source>
        <dbReference type="SAM" id="Phobius"/>
    </source>
</evidence>
<dbReference type="Pfam" id="PF00083">
    <property type="entry name" value="Sugar_tr"/>
    <property type="match status" value="1"/>
</dbReference>
<dbReference type="RefSeq" id="WP_130140197.1">
    <property type="nucleotide sequence ID" value="NZ_SGIT01000001.1"/>
</dbReference>
<comment type="subcellular location">
    <subcellularLocation>
        <location evidence="1">Cell membrane</location>
        <topology evidence="1">Multi-pass membrane protein</topology>
    </subcellularLocation>
</comment>
<evidence type="ECO:0000313" key="12">
    <source>
        <dbReference type="EMBL" id="RZF61967.1"/>
    </source>
</evidence>
<keyword evidence="13" id="KW-1185">Reference proteome</keyword>
<proteinExistence type="inferred from homology"/>
<dbReference type="InterPro" id="IPR005828">
    <property type="entry name" value="MFS_sugar_transport-like"/>
</dbReference>
<feature type="transmembrane region" description="Helical" evidence="10">
    <location>
        <begin position="336"/>
        <end position="362"/>
    </location>
</feature>
<evidence type="ECO:0000313" key="13">
    <source>
        <dbReference type="Proteomes" id="UP000292855"/>
    </source>
</evidence>
<dbReference type="Gene3D" id="1.20.1250.20">
    <property type="entry name" value="MFS general substrate transporter like domains"/>
    <property type="match status" value="1"/>
</dbReference>
<dbReference type="InterPro" id="IPR050814">
    <property type="entry name" value="Myo-inositol_Transporter"/>
</dbReference>
<feature type="transmembrane region" description="Helical" evidence="10">
    <location>
        <begin position="81"/>
        <end position="100"/>
    </location>
</feature>
<dbReference type="PANTHER" id="PTHR48020:SF12">
    <property type="entry name" value="PROTON MYO-INOSITOL COTRANSPORTER"/>
    <property type="match status" value="1"/>
</dbReference>
<dbReference type="PRINTS" id="PR00171">
    <property type="entry name" value="SUGRTRNSPORT"/>
</dbReference>
<evidence type="ECO:0000256" key="6">
    <source>
        <dbReference type="ARBA" id="ARBA00022692"/>
    </source>
</evidence>
<dbReference type="PANTHER" id="PTHR48020">
    <property type="entry name" value="PROTON MYO-INOSITOL COTRANSPORTER"/>
    <property type="match status" value="1"/>
</dbReference>
<feature type="transmembrane region" description="Helical" evidence="10">
    <location>
        <begin position="168"/>
        <end position="190"/>
    </location>
</feature>
<feature type="transmembrane region" description="Helical" evidence="10">
    <location>
        <begin position="310"/>
        <end position="330"/>
    </location>
</feature>